<comment type="caution">
    <text evidence="3">The sequence shown here is derived from an EMBL/GenBank/DDBJ whole genome shotgun (WGS) entry which is preliminary data.</text>
</comment>
<feature type="coiled-coil region" evidence="1">
    <location>
        <begin position="74"/>
        <end position="138"/>
    </location>
</feature>
<reference evidence="3 4" key="1">
    <citation type="submission" date="2018-06" db="EMBL/GenBank/DDBJ databases">
        <title>Complete Genomes of Monosporascus.</title>
        <authorList>
            <person name="Robinson A.J."/>
            <person name="Natvig D.O."/>
        </authorList>
    </citation>
    <scope>NUCLEOTIDE SEQUENCE [LARGE SCALE GENOMIC DNA]</scope>
    <source>
        <strain evidence="3 4">CBS 110550</strain>
    </source>
</reference>
<evidence type="ECO:0000313" key="4">
    <source>
        <dbReference type="Proteomes" id="UP000293360"/>
    </source>
</evidence>
<feature type="compositionally biased region" description="Polar residues" evidence="2">
    <location>
        <begin position="12"/>
        <end position="21"/>
    </location>
</feature>
<evidence type="ECO:0000256" key="2">
    <source>
        <dbReference type="SAM" id="MobiDB-lite"/>
    </source>
</evidence>
<dbReference type="OrthoDB" id="5213630at2759"/>
<dbReference type="EMBL" id="QJNU01000397">
    <property type="protein sequence ID" value="RYP00061.1"/>
    <property type="molecule type" value="Genomic_DNA"/>
</dbReference>
<accession>A0A4Q4T4D2</accession>
<keyword evidence="1" id="KW-0175">Coiled coil</keyword>
<keyword evidence="4" id="KW-1185">Reference proteome</keyword>
<dbReference type="Proteomes" id="UP000293360">
    <property type="component" value="Unassembled WGS sequence"/>
</dbReference>
<proteinExistence type="predicted"/>
<dbReference type="STRING" id="155417.A0A4Q4T4D2"/>
<dbReference type="AlphaFoldDB" id="A0A4Q4T4D2"/>
<gene>
    <name evidence="3" type="ORF">DL764_006611</name>
</gene>
<sequence length="402" mass="45701">MLESYADLPKMDSTTDSTHTGFTGGRSHVKAAELRENLVKLFSTQDDHLQGLKNSQQASTDMLLDHVKELNTSQQETTKLVRALTQEIAELKSTRKRTADEVSGNCMEEDTKCLAEEIQRVKKRNLRIRKALDEKEKEYGPVRASLHEALGEIEQLRSTDRTFSVVDDGAIVSQWKELKFLIRNLAQQRFNRPIKSPLPSPQHEEEFSMVSAVYPAIVMRRQCISSFFQAFIWYFLAFHVLDSPSRVWGNPLGDVISESDAWTDSKDKQYHALRAHVCKVLHETSEIDKNRTRSLTRSLHARVHEFDFVRQGPSLEPILTKIITKASELAATFAQAKAEYIAYGPHHGSNVMFSDEWMETTGDKLTDRPEIDLLVTPALVKFGDSDGENYNEPTVLDKADVF</sequence>
<organism evidence="3 4">
    <name type="scientific">Monosporascus ibericus</name>
    <dbReference type="NCBI Taxonomy" id="155417"/>
    <lineage>
        <taxon>Eukaryota</taxon>
        <taxon>Fungi</taxon>
        <taxon>Dikarya</taxon>
        <taxon>Ascomycota</taxon>
        <taxon>Pezizomycotina</taxon>
        <taxon>Sordariomycetes</taxon>
        <taxon>Xylariomycetidae</taxon>
        <taxon>Xylariales</taxon>
        <taxon>Xylariales incertae sedis</taxon>
        <taxon>Monosporascus</taxon>
    </lineage>
</organism>
<evidence type="ECO:0000256" key="1">
    <source>
        <dbReference type="SAM" id="Coils"/>
    </source>
</evidence>
<protein>
    <submittedName>
        <fullName evidence="3">Uncharacterized protein</fullName>
    </submittedName>
</protein>
<evidence type="ECO:0000313" key="3">
    <source>
        <dbReference type="EMBL" id="RYP00061.1"/>
    </source>
</evidence>
<name>A0A4Q4T4D2_9PEZI</name>
<feature type="region of interest" description="Disordered" evidence="2">
    <location>
        <begin position="1"/>
        <end position="24"/>
    </location>
</feature>